<comment type="caution">
    <text evidence="4">The sequence shown here is derived from an EMBL/GenBank/DDBJ whole genome shotgun (WGS) entry which is preliminary data.</text>
</comment>
<comment type="similarity">
    <text evidence="1">Belongs to the glycosyltransferase 90 family.</text>
</comment>
<dbReference type="Pfam" id="PF05686">
    <property type="entry name" value="Glyco_transf_90"/>
    <property type="match status" value="1"/>
</dbReference>
<dbReference type="AlphaFoldDB" id="A0AAD7KC12"/>
<dbReference type="GO" id="GO:0016740">
    <property type="term" value="F:transferase activity"/>
    <property type="evidence" value="ECO:0007669"/>
    <property type="project" value="UniProtKB-KW"/>
</dbReference>
<evidence type="ECO:0000313" key="4">
    <source>
        <dbReference type="EMBL" id="KAJ7782632.1"/>
    </source>
</evidence>
<evidence type="ECO:0000256" key="1">
    <source>
        <dbReference type="ARBA" id="ARBA00010118"/>
    </source>
</evidence>
<dbReference type="Proteomes" id="UP001215598">
    <property type="component" value="Unassembled WGS sequence"/>
</dbReference>
<dbReference type="PANTHER" id="PTHR12203:SF35">
    <property type="entry name" value="PROTEIN O-GLUCOSYLTRANSFERASE 1"/>
    <property type="match status" value="1"/>
</dbReference>
<evidence type="ECO:0000259" key="3">
    <source>
        <dbReference type="SMART" id="SM00672"/>
    </source>
</evidence>
<dbReference type="InterPro" id="IPR006598">
    <property type="entry name" value="CAP10"/>
</dbReference>
<dbReference type="PANTHER" id="PTHR12203">
    <property type="entry name" value="KDEL LYS-ASP-GLU-LEU CONTAINING - RELATED"/>
    <property type="match status" value="1"/>
</dbReference>
<keyword evidence="2" id="KW-0808">Transferase</keyword>
<keyword evidence="5" id="KW-1185">Reference proteome</keyword>
<sequence length="737" mass="81302">MFSEKRRLTPRAAYGWFHQQSGYIFLLVVFFAFLRAGLHAATPPTLLRTSPSSLAAKARAWIPLIGSKNVKHPIPSLMDTADARFRTKLSRQSTTLAAAVSEYKKRHGRPPPLGFDKWYAFAKKYQFVMIDEFDTVVEDLAPFWELSGAEVRRRAALVAALPSIDLVRVRDGEVRTVNLAQGWEDSDNVGGRASGLKDMLAKFVRDLPDMDLPINAMSEGRVVVPWEHKMYPNLTEDAGASAETLLAPGNFTADWAGTGSVWDAWRRTCPPTSPSRRLYDSLGAGWSGAQGGRDRLAEAYHAGVNAASGQTQTVLSVGGGANQGEFVFARGTNAEVDFCSAPAAHHEQGHFFSDWRVLPALVPVFSPARARGFGDIRIPSHYYYGGTRRYTYGWDPVNLEQRTVDAMEVPWEGKRDAVWWRGASTGGGSSPPGFGSGYQRHRFLRMASVGLVSGTAADMRRTTPVTFAVPPQPVLNADTLTGQEIPTYVDAAAYTTVAVPLVQLNAEVMDTAFVKSVVPIGREHRFSDAVELGTAWGYKYLLDLDGMGYSGHFMAYLASDSVPVKATVYDEFFSGWIEPWVHYIPLSAAYAEIYNIVAYFSGPPPAALRAANLSSASAPFHGSPHRADPSVLEEPAELTPGDAWESDMPAWKDVRRSIERGAKRGVDKVNAPEQEVALVRGAAQEEGDRRLRRIARAGKQWKRTMGRTIDMEVYVYRLALEYARLWADDREAMSYTL</sequence>
<feature type="domain" description="Glycosyl transferase CAP10" evidence="3">
    <location>
        <begin position="337"/>
        <end position="642"/>
    </location>
</feature>
<evidence type="ECO:0000256" key="2">
    <source>
        <dbReference type="ARBA" id="ARBA00022679"/>
    </source>
</evidence>
<gene>
    <name evidence="4" type="ORF">B0H16DRAFT_1682077</name>
</gene>
<evidence type="ECO:0000313" key="5">
    <source>
        <dbReference type="Proteomes" id="UP001215598"/>
    </source>
</evidence>
<organism evidence="4 5">
    <name type="scientific">Mycena metata</name>
    <dbReference type="NCBI Taxonomy" id="1033252"/>
    <lineage>
        <taxon>Eukaryota</taxon>
        <taxon>Fungi</taxon>
        <taxon>Dikarya</taxon>
        <taxon>Basidiomycota</taxon>
        <taxon>Agaricomycotina</taxon>
        <taxon>Agaricomycetes</taxon>
        <taxon>Agaricomycetidae</taxon>
        <taxon>Agaricales</taxon>
        <taxon>Marasmiineae</taxon>
        <taxon>Mycenaceae</taxon>
        <taxon>Mycena</taxon>
    </lineage>
</organism>
<protein>
    <submittedName>
        <fullName evidence="4">Capsular associated protein</fullName>
    </submittedName>
</protein>
<name>A0AAD7KC12_9AGAR</name>
<reference evidence="4" key="1">
    <citation type="submission" date="2023-03" db="EMBL/GenBank/DDBJ databases">
        <title>Massive genome expansion in bonnet fungi (Mycena s.s.) driven by repeated elements and novel gene families across ecological guilds.</title>
        <authorList>
            <consortium name="Lawrence Berkeley National Laboratory"/>
            <person name="Harder C.B."/>
            <person name="Miyauchi S."/>
            <person name="Viragh M."/>
            <person name="Kuo A."/>
            <person name="Thoen E."/>
            <person name="Andreopoulos B."/>
            <person name="Lu D."/>
            <person name="Skrede I."/>
            <person name="Drula E."/>
            <person name="Henrissat B."/>
            <person name="Morin E."/>
            <person name="Kohler A."/>
            <person name="Barry K."/>
            <person name="LaButti K."/>
            <person name="Morin E."/>
            <person name="Salamov A."/>
            <person name="Lipzen A."/>
            <person name="Mereny Z."/>
            <person name="Hegedus B."/>
            <person name="Baldrian P."/>
            <person name="Stursova M."/>
            <person name="Weitz H."/>
            <person name="Taylor A."/>
            <person name="Grigoriev I.V."/>
            <person name="Nagy L.G."/>
            <person name="Martin F."/>
            <person name="Kauserud H."/>
        </authorList>
    </citation>
    <scope>NUCLEOTIDE SEQUENCE</scope>
    <source>
        <strain evidence="4">CBHHK182m</strain>
    </source>
</reference>
<dbReference type="InterPro" id="IPR051091">
    <property type="entry name" value="O-Glucosyltr/Glycosyltrsf_90"/>
</dbReference>
<proteinExistence type="inferred from homology"/>
<accession>A0AAD7KC12</accession>
<dbReference type="EMBL" id="JARKIB010000003">
    <property type="protein sequence ID" value="KAJ7782632.1"/>
    <property type="molecule type" value="Genomic_DNA"/>
</dbReference>
<dbReference type="SMART" id="SM00672">
    <property type="entry name" value="CAP10"/>
    <property type="match status" value="1"/>
</dbReference>